<feature type="compositionally biased region" description="Basic residues" evidence="2">
    <location>
        <begin position="297"/>
        <end position="318"/>
    </location>
</feature>
<proteinExistence type="predicted"/>
<feature type="compositionally biased region" description="Low complexity" evidence="2">
    <location>
        <begin position="279"/>
        <end position="292"/>
    </location>
</feature>
<feature type="compositionally biased region" description="Low complexity" evidence="2">
    <location>
        <begin position="47"/>
        <end position="56"/>
    </location>
</feature>
<dbReference type="EMBL" id="GDKF01006522">
    <property type="protein sequence ID" value="JAT72100.1"/>
    <property type="molecule type" value="Transcribed_RNA"/>
</dbReference>
<sequence>MDGPLRPWLQRPMRGPRLDGAITSQSQPLSQPDRDWGPVPTSTGLESASKPMPAPSSAAKYLRCMNHSYSQPTGGGPMSLMPQSQDMDHPGAIMGADTQEYSHQTRQGSQGLAAAVARALGNTSANLGLMDTGLSSSLSAQLNSLQEHVQRLEKDFQKANEQTCAAVEGLGALQEMGLDLQELVKGLREDMATVVDVVSRTAVSRTRDVGVQCCLTPLRRDAQIQTDDGPCTARCATSVAAGSQVGDWSGAVKAAPAVRALTEHWKEIAPSHPGGDQALDSGHLLSSSGGSSTNVARRVREKMERHRRRLLQTRKQRG</sequence>
<evidence type="ECO:0000256" key="2">
    <source>
        <dbReference type="SAM" id="MobiDB-lite"/>
    </source>
</evidence>
<accession>A0A1D1ZYS7</accession>
<reference evidence="3" key="1">
    <citation type="submission" date="2015-08" db="EMBL/GenBank/DDBJ databases">
        <authorList>
            <person name="Babu N.S."/>
            <person name="Beckwith C.J."/>
            <person name="Beseler K.G."/>
            <person name="Brison A."/>
            <person name="Carone J.V."/>
            <person name="Caskin T.P."/>
            <person name="Diamond M."/>
            <person name="Durham M.E."/>
            <person name="Foxe J.M."/>
            <person name="Go M."/>
            <person name="Henderson B.A."/>
            <person name="Jones I.B."/>
            <person name="McGettigan J.A."/>
            <person name="Micheletti S.J."/>
            <person name="Nasrallah M.E."/>
            <person name="Ortiz D."/>
            <person name="Piller C.R."/>
            <person name="Privatt S.R."/>
            <person name="Schneider S.L."/>
            <person name="Sharp S."/>
            <person name="Smith T.C."/>
            <person name="Stanton J.D."/>
            <person name="Ullery H.E."/>
            <person name="Wilson R.J."/>
            <person name="Serrano M.G."/>
            <person name="Buck G."/>
            <person name="Lee V."/>
            <person name="Wang Y."/>
            <person name="Carvalho R."/>
            <person name="Voegtly L."/>
            <person name="Shi R."/>
            <person name="Duckworth R."/>
            <person name="Johnson A."/>
            <person name="Loviza R."/>
            <person name="Walstead R."/>
            <person name="Shah Z."/>
            <person name="Kiflezghi M."/>
            <person name="Wade K."/>
            <person name="Ball S.L."/>
            <person name="Bradley K.W."/>
            <person name="Asai D.J."/>
            <person name="Bowman C.A."/>
            <person name="Russell D.A."/>
            <person name="Pope W.H."/>
            <person name="Jacobs-Sera D."/>
            <person name="Hendrix R.W."/>
            <person name="Hatfull G.F."/>
        </authorList>
    </citation>
    <scope>NUCLEOTIDE SEQUENCE</scope>
</reference>
<feature type="region of interest" description="Disordered" evidence="2">
    <location>
        <begin position="268"/>
        <end position="318"/>
    </location>
</feature>
<gene>
    <name evidence="3" type="ORF">g.29429</name>
</gene>
<organism evidence="3">
    <name type="scientific">Auxenochlorella protothecoides</name>
    <name type="common">Green microalga</name>
    <name type="synonym">Chlorella protothecoides</name>
    <dbReference type="NCBI Taxonomy" id="3075"/>
    <lineage>
        <taxon>Eukaryota</taxon>
        <taxon>Viridiplantae</taxon>
        <taxon>Chlorophyta</taxon>
        <taxon>core chlorophytes</taxon>
        <taxon>Trebouxiophyceae</taxon>
        <taxon>Chlorellales</taxon>
        <taxon>Chlorellaceae</taxon>
        <taxon>Auxenochlorella</taxon>
    </lineage>
</organism>
<dbReference type="AlphaFoldDB" id="A0A1D1ZYS7"/>
<evidence type="ECO:0000313" key="3">
    <source>
        <dbReference type="EMBL" id="JAT72100.1"/>
    </source>
</evidence>
<evidence type="ECO:0000256" key="1">
    <source>
        <dbReference type="SAM" id="Coils"/>
    </source>
</evidence>
<protein>
    <submittedName>
        <fullName evidence="3">Uncharacterized protein</fullName>
    </submittedName>
</protein>
<feature type="region of interest" description="Disordered" evidence="2">
    <location>
        <begin position="1"/>
        <end position="56"/>
    </location>
</feature>
<feature type="coiled-coil region" evidence="1">
    <location>
        <begin position="135"/>
        <end position="162"/>
    </location>
</feature>
<keyword evidence="1" id="KW-0175">Coiled coil</keyword>
<name>A0A1D1ZYS7_AUXPR</name>